<feature type="domain" description="NAD-dependent epimerase/dehydratase" evidence="3">
    <location>
        <begin position="4"/>
        <end position="243"/>
    </location>
</feature>
<protein>
    <submittedName>
        <fullName evidence="4">Aldehyde reductase</fullName>
    </submittedName>
</protein>
<dbReference type="Pfam" id="PF01370">
    <property type="entry name" value="Epimerase"/>
    <property type="match status" value="1"/>
</dbReference>
<name>A0A3A8K6M0_9BACT</name>
<dbReference type="InterPro" id="IPR050425">
    <property type="entry name" value="NAD(P)_dehydrat-like"/>
</dbReference>
<keyword evidence="1" id="KW-0560">Oxidoreductase</keyword>
<evidence type="ECO:0000259" key="3">
    <source>
        <dbReference type="Pfam" id="PF01370"/>
    </source>
</evidence>
<dbReference type="GO" id="GO:0016616">
    <property type="term" value="F:oxidoreductase activity, acting on the CH-OH group of donors, NAD or NADP as acceptor"/>
    <property type="evidence" value="ECO:0007669"/>
    <property type="project" value="TreeGrafter"/>
</dbReference>
<dbReference type="AlphaFoldDB" id="A0A3A8K6M0"/>
<evidence type="ECO:0000256" key="2">
    <source>
        <dbReference type="ARBA" id="ARBA00023445"/>
    </source>
</evidence>
<dbReference type="RefSeq" id="WP_120605164.1">
    <property type="nucleotide sequence ID" value="NZ_JABFJX010000079.1"/>
</dbReference>
<reference evidence="5" key="1">
    <citation type="submission" date="2018-09" db="EMBL/GenBank/DDBJ databases">
        <authorList>
            <person name="Livingstone P.G."/>
            <person name="Whitworth D.E."/>
        </authorList>
    </citation>
    <scope>NUCLEOTIDE SEQUENCE [LARGE SCALE GENOMIC DNA]</scope>
    <source>
        <strain evidence="5">CA043D</strain>
    </source>
</reference>
<evidence type="ECO:0000256" key="1">
    <source>
        <dbReference type="ARBA" id="ARBA00023002"/>
    </source>
</evidence>
<accession>A0A3A8K6M0</accession>
<dbReference type="InterPro" id="IPR036291">
    <property type="entry name" value="NAD(P)-bd_dom_sf"/>
</dbReference>
<dbReference type="PANTHER" id="PTHR10366:SF564">
    <property type="entry name" value="STEROL-4-ALPHA-CARBOXYLATE 3-DEHYDROGENASE, DECARBOXYLATING"/>
    <property type="match status" value="1"/>
</dbReference>
<comment type="caution">
    <text evidence="4">The sequence shown here is derived from an EMBL/GenBank/DDBJ whole genome shotgun (WGS) entry which is preliminary data.</text>
</comment>
<dbReference type="CDD" id="cd05227">
    <property type="entry name" value="AR_SDR_e"/>
    <property type="match status" value="1"/>
</dbReference>
<comment type="similarity">
    <text evidence="2">Belongs to the NAD(P)-dependent epimerase/dehydratase family. Dihydroflavonol-4-reductase subfamily.</text>
</comment>
<proteinExistence type="inferred from homology"/>
<evidence type="ECO:0000313" key="4">
    <source>
        <dbReference type="EMBL" id="RKG99800.1"/>
    </source>
</evidence>
<dbReference type="PANTHER" id="PTHR10366">
    <property type="entry name" value="NAD DEPENDENT EPIMERASE/DEHYDRATASE"/>
    <property type="match status" value="1"/>
</dbReference>
<evidence type="ECO:0000313" key="5">
    <source>
        <dbReference type="Proteomes" id="UP000268313"/>
    </source>
</evidence>
<dbReference type="Proteomes" id="UP000268313">
    <property type="component" value="Unassembled WGS sequence"/>
</dbReference>
<dbReference type="EMBL" id="RAWE01000106">
    <property type="protein sequence ID" value="RKG99800.1"/>
    <property type="molecule type" value="Genomic_DNA"/>
</dbReference>
<dbReference type="Gene3D" id="3.40.50.720">
    <property type="entry name" value="NAD(P)-binding Rossmann-like Domain"/>
    <property type="match status" value="1"/>
</dbReference>
<dbReference type="SUPFAM" id="SSF51735">
    <property type="entry name" value="NAD(P)-binding Rossmann-fold domains"/>
    <property type="match status" value="1"/>
</dbReference>
<gene>
    <name evidence="4" type="ORF">D7X32_25465</name>
</gene>
<keyword evidence="5" id="KW-1185">Reference proteome</keyword>
<sequence length="346" mass="37119">MSTVLVTGGSGFIGGHCIVQLLAAGHQVRTTVRNLKREGEVRAMLKEGGVEPGPRLSFAAADLMQDAGWAEAVAGCDFVLHVASPFPAGVPKHEDDLIIPAREGALRVLRASRDAGVKRVVLTSSFAAIGYGHPPGKTQFTEADWTDPQRPGVAAYQKSKTLAERAAWDFIAREGGGLELSVVNPVGVFGPVLGPDYSSSIMLLKQLLDGAMPAVPRLYFGVVDVRDVADLHLRAMTHPAAKGERFLAVAGDFLALIDIARILRTRMGDVARKVPTRQLPDWLVRLAALWTPVARQTLPELGKVKNGSNEKARRVLGWAPRSNAECLVATVESLQRLGLLKDGPKP</sequence>
<organism evidence="4 5">
    <name type="scientific">Corallococcus carmarthensis</name>
    <dbReference type="NCBI Taxonomy" id="2316728"/>
    <lineage>
        <taxon>Bacteria</taxon>
        <taxon>Pseudomonadati</taxon>
        <taxon>Myxococcota</taxon>
        <taxon>Myxococcia</taxon>
        <taxon>Myxococcales</taxon>
        <taxon>Cystobacterineae</taxon>
        <taxon>Myxococcaceae</taxon>
        <taxon>Corallococcus</taxon>
    </lineage>
</organism>
<dbReference type="OrthoDB" id="5366167at2"/>
<dbReference type="InterPro" id="IPR001509">
    <property type="entry name" value="Epimerase_deHydtase"/>
</dbReference>
<dbReference type="FunFam" id="3.40.50.720:FF:000336">
    <property type="entry name" value="Aldehyde reductase"/>
    <property type="match status" value="1"/>
</dbReference>